<evidence type="ECO:0000313" key="3">
    <source>
        <dbReference type="EMBL" id="ELQ68892.1"/>
    </source>
</evidence>
<feature type="domain" description="NWD NACHT-NTPase N-terminal" evidence="2">
    <location>
        <begin position="1"/>
        <end position="115"/>
    </location>
</feature>
<proteinExistence type="predicted"/>
<dbReference type="EMBL" id="JH794752">
    <property type="protein sequence ID" value="ELQ68892.1"/>
    <property type="molecule type" value="Genomic_DNA"/>
</dbReference>
<evidence type="ECO:0000256" key="1">
    <source>
        <dbReference type="SAM" id="Phobius"/>
    </source>
</evidence>
<gene>
    <name evidence="3" type="ORF">OOW_P131scaffold00208g5</name>
</gene>
<reference evidence="3" key="1">
    <citation type="journal article" date="2012" name="PLoS Genet.">
        <title>Comparative analysis of the genomes of two field isolates of the rice blast fungus Magnaporthe oryzae.</title>
        <authorList>
            <person name="Xue M."/>
            <person name="Yang J."/>
            <person name="Li Z."/>
            <person name="Hu S."/>
            <person name="Yao N."/>
            <person name="Dean R.A."/>
            <person name="Zhao W."/>
            <person name="Shen M."/>
            <person name="Zhang H."/>
            <person name="Li C."/>
            <person name="Liu L."/>
            <person name="Cao L."/>
            <person name="Xu X."/>
            <person name="Xing Y."/>
            <person name="Hsiang T."/>
            <person name="Zhang Z."/>
            <person name="Xu J.R."/>
            <person name="Peng Y.L."/>
        </authorList>
    </citation>
    <scope>NUCLEOTIDE SEQUENCE [LARGE SCALE GENOMIC DNA]</scope>
    <source>
        <strain evidence="3">P131</strain>
    </source>
</reference>
<keyword evidence="1" id="KW-0812">Transmembrane</keyword>
<organism>
    <name type="scientific">Pyricularia oryzae (strain P131)</name>
    <name type="common">Rice blast fungus</name>
    <name type="synonym">Magnaporthe oryzae</name>
    <dbReference type="NCBI Taxonomy" id="1143193"/>
    <lineage>
        <taxon>Eukaryota</taxon>
        <taxon>Fungi</taxon>
        <taxon>Dikarya</taxon>
        <taxon>Ascomycota</taxon>
        <taxon>Pezizomycotina</taxon>
        <taxon>Sordariomycetes</taxon>
        <taxon>Sordariomycetidae</taxon>
        <taxon>Magnaporthales</taxon>
        <taxon>Pyriculariaceae</taxon>
        <taxon>Pyricularia</taxon>
    </lineage>
</organism>
<sequence>MEDIIVMGQKQMEGKQIAVKVGTQKFVLQDQMQHLVTSIRFRKDWINNAVQASPTASTAWAGVCLLLTLLSNPAEVDHANKEGFAYVTPKIQYYTDMESFFLQGNEQDTSRTEQSLPTMSLLSGIFWRVLAQIVVWAIYYGARQKCLLSPSDGEGISPPYRSLLVGSYYYQNMGAYFGYLPNTCGSCGVLYGLSYPPNRKRWGNRNVGLFRQALGLSLPRS</sequence>
<dbReference type="AlphaFoldDB" id="L7JKY0"/>
<feature type="transmembrane region" description="Helical" evidence="1">
    <location>
        <begin position="121"/>
        <end position="142"/>
    </location>
</feature>
<keyword evidence="1" id="KW-0472">Membrane</keyword>
<keyword evidence="1" id="KW-1133">Transmembrane helix</keyword>
<accession>L7JKY0</accession>
<dbReference type="InterPro" id="IPR031359">
    <property type="entry name" value="NACHT_N"/>
</dbReference>
<protein>
    <recommendedName>
        <fullName evidence="2">NWD NACHT-NTPase N-terminal domain-containing protein</fullName>
    </recommendedName>
</protein>
<evidence type="ECO:0000259" key="2">
    <source>
        <dbReference type="Pfam" id="PF17100"/>
    </source>
</evidence>
<dbReference type="Pfam" id="PF17100">
    <property type="entry name" value="NACHT_N"/>
    <property type="match status" value="1"/>
</dbReference>
<name>L7JKY0_PYRO1</name>